<keyword evidence="8" id="KW-1185">Reference proteome</keyword>
<dbReference type="InterPro" id="IPR006026">
    <property type="entry name" value="Peptidase_Metallo"/>
</dbReference>
<feature type="domain" description="Peptidase M12A" evidence="6">
    <location>
        <begin position="1161"/>
        <end position="1275"/>
    </location>
</feature>
<feature type="binding site" evidence="2">
    <location>
        <position position="1266"/>
    </location>
    <ligand>
        <name>Zn(2+)</name>
        <dbReference type="ChEBI" id="CHEBI:29105"/>
        <note>catalytic</note>
    </ligand>
</feature>
<dbReference type="EMBL" id="LIAE01007045">
    <property type="protein sequence ID" value="PAV82446.1"/>
    <property type="molecule type" value="Genomic_DNA"/>
</dbReference>
<dbReference type="PANTHER" id="PTHR21523">
    <property type="match status" value="1"/>
</dbReference>
<evidence type="ECO:0000313" key="7">
    <source>
        <dbReference type="EMBL" id="PAV82446.1"/>
    </source>
</evidence>
<feature type="compositionally biased region" description="Pro residues" evidence="4">
    <location>
        <begin position="1135"/>
        <end position="1144"/>
    </location>
</feature>
<comment type="caution">
    <text evidence="7">The sequence shown here is derived from an EMBL/GenBank/DDBJ whole genome shotgun (WGS) entry which is preliminary data.</text>
</comment>
<feature type="compositionally biased region" description="Polar residues" evidence="4">
    <location>
        <begin position="221"/>
        <end position="232"/>
    </location>
</feature>
<dbReference type="InterPro" id="IPR001506">
    <property type="entry name" value="Peptidase_M12A"/>
</dbReference>
<gene>
    <name evidence="7" type="ORF">WR25_16264</name>
</gene>
<keyword evidence="2" id="KW-0378">Hydrolase</keyword>
<evidence type="ECO:0000256" key="3">
    <source>
        <dbReference type="SAM" id="Coils"/>
    </source>
</evidence>
<dbReference type="OrthoDB" id="5917548at2759"/>
<feature type="binding site" evidence="2">
    <location>
        <position position="1260"/>
    </location>
    <ligand>
        <name>Zn(2+)</name>
        <dbReference type="ChEBI" id="CHEBI:29105"/>
        <note>catalytic</note>
    </ligand>
</feature>
<dbReference type="InterPro" id="IPR024079">
    <property type="entry name" value="MetalloPept_cat_dom_sf"/>
</dbReference>
<comment type="caution">
    <text evidence="2">Lacks conserved residue(s) required for the propagation of feature annotation.</text>
</comment>
<dbReference type="SUPFAM" id="SSF55486">
    <property type="entry name" value="Metalloproteases ('zincins'), catalytic domain"/>
    <property type="match status" value="1"/>
</dbReference>
<evidence type="ECO:0000256" key="1">
    <source>
        <dbReference type="ARBA" id="ARBA00023157"/>
    </source>
</evidence>
<keyword evidence="2" id="KW-0862">Zinc</keyword>
<dbReference type="PANTHER" id="PTHR21523:SF46">
    <property type="entry name" value="MLT-TEN (MLT-10) RELATED"/>
    <property type="match status" value="1"/>
</dbReference>
<dbReference type="GO" id="GO:0006508">
    <property type="term" value="P:proteolysis"/>
    <property type="evidence" value="ECO:0007669"/>
    <property type="project" value="UniProtKB-KW"/>
</dbReference>
<keyword evidence="2" id="KW-0479">Metal-binding</keyword>
<protein>
    <recommendedName>
        <fullName evidence="6">Peptidase M12A domain-containing protein</fullName>
    </recommendedName>
</protein>
<feature type="compositionally biased region" description="Basic residues" evidence="4">
    <location>
        <begin position="135"/>
        <end position="157"/>
    </location>
</feature>
<feature type="compositionally biased region" description="Acidic residues" evidence="4">
    <location>
        <begin position="1000"/>
        <end position="1014"/>
    </location>
</feature>
<dbReference type="GO" id="GO:0004222">
    <property type="term" value="F:metalloendopeptidase activity"/>
    <property type="evidence" value="ECO:0007669"/>
    <property type="project" value="UniProtKB-UniRule"/>
</dbReference>
<feature type="compositionally biased region" description="Acidic residues" evidence="4">
    <location>
        <begin position="1086"/>
        <end position="1106"/>
    </location>
</feature>
<comment type="cofactor">
    <cofactor evidence="2">
        <name>Zn(2+)</name>
        <dbReference type="ChEBI" id="CHEBI:29105"/>
    </cofactor>
    <text evidence="2">Binds 1 zinc ion per subunit.</text>
</comment>
<feature type="signal peptide" evidence="5">
    <location>
        <begin position="1"/>
        <end position="19"/>
    </location>
</feature>
<dbReference type="PROSITE" id="PS50096">
    <property type="entry name" value="IQ"/>
    <property type="match status" value="1"/>
</dbReference>
<feature type="coiled-coil region" evidence="3">
    <location>
        <begin position="904"/>
        <end position="931"/>
    </location>
</feature>
<feature type="region of interest" description="Disordered" evidence="4">
    <location>
        <begin position="1082"/>
        <end position="1124"/>
    </location>
</feature>
<organism evidence="7 8">
    <name type="scientific">Diploscapter pachys</name>
    <dbReference type="NCBI Taxonomy" id="2018661"/>
    <lineage>
        <taxon>Eukaryota</taxon>
        <taxon>Metazoa</taxon>
        <taxon>Ecdysozoa</taxon>
        <taxon>Nematoda</taxon>
        <taxon>Chromadorea</taxon>
        <taxon>Rhabditida</taxon>
        <taxon>Rhabditina</taxon>
        <taxon>Rhabditomorpha</taxon>
        <taxon>Rhabditoidea</taxon>
        <taxon>Rhabditidae</taxon>
        <taxon>Diploscapter</taxon>
    </lineage>
</organism>
<feature type="region of interest" description="Disordered" evidence="4">
    <location>
        <begin position="135"/>
        <end position="253"/>
    </location>
</feature>
<feature type="region of interest" description="Disordered" evidence="4">
    <location>
        <begin position="1361"/>
        <end position="1380"/>
    </location>
</feature>
<dbReference type="Proteomes" id="UP000218231">
    <property type="component" value="Unassembled WGS sequence"/>
</dbReference>
<evidence type="ECO:0000256" key="5">
    <source>
        <dbReference type="SAM" id="SignalP"/>
    </source>
</evidence>
<feature type="compositionally biased region" description="Polar residues" evidence="4">
    <location>
        <begin position="1508"/>
        <end position="1531"/>
    </location>
</feature>
<keyword evidence="2" id="KW-0482">Metalloprotease</keyword>
<evidence type="ECO:0000256" key="2">
    <source>
        <dbReference type="PROSITE-ProRule" id="PRU01211"/>
    </source>
</evidence>
<keyword evidence="1" id="KW-1015">Disulfide bond</keyword>
<feature type="region of interest" description="Disordered" evidence="4">
    <location>
        <begin position="1131"/>
        <end position="1150"/>
    </location>
</feature>
<name>A0A2A2L842_9BILA</name>
<dbReference type="Gene3D" id="3.40.390.10">
    <property type="entry name" value="Collagenase (Catalytic Domain)"/>
    <property type="match status" value="1"/>
</dbReference>
<dbReference type="PROSITE" id="PS51864">
    <property type="entry name" value="ASTACIN"/>
    <property type="match status" value="1"/>
</dbReference>
<accession>A0A2A2L842</accession>
<dbReference type="SMART" id="SM00235">
    <property type="entry name" value="ZnMc"/>
    <property type="match status" value="1"/>
</dbReference>
<feature type="compositionally biased region" description="Polar residues" evidence="4">
    <location>
        <begin position="177"/>
        <end position="191"/>
    </location>
</feature>
<keyword evidence="2" id="KW-0645">Protease</keyword>
<dbReference type="Pfam" id="PF01400">
    <property type="entry name" value="Astacin"/>
    <property type="match status" value="1"/>
</dbReference>
<feature type="binding site" evidence="2">
    <location>
        <position position="1256"/>
    </location>
    <ligand>
        <name>Zn(2+)</name>
        <dbReference type="ChEBI" id="CHEBI:29105"/>
        <note>catalytic</note>
    </ligand>
</feature>
<feature type="compositionally biased region" description="Basic residues" evidence="4">
    <location>
        <begin position="806"/>
        <end position="819"/>
    </location>
</feature>
<feature type="compositionally biased region" description="Gly residues" evidence="4">
    <location>
        <begin position="682"/>
        <end position="697"/>
    </location>
</feature>
<keyword evidence="5" id="KW-0732">Signal</keyword>
<feature type="compositionally biased region" description="Polar residues" evidence="4">
    <location>
        <begin position="1361"/>
        <end position="1371"/>
    </location>
</feature>
<feature type="region of interest" description="Disordered" evidence="4">
    <location>
        <begin position="1492"/>
        <end position="1531"/>
    </location>
</feature>
<dbReference type="InterPro" id="IPR006954">
    <property type="entry name" value="Mlt-10-like"/>
</dbReference>
<dbReference type="Pfam" id="PF04870">
    <property type="entry name" value="Moulting_cycle"/>
    <property type="match status" value="1"/>
</dbReference>
<reference evidence="7 8" key="1">
    <citation type="journal article" date="2017" name="Curr. Biol.">
        <title>Genome architecture and evolution of a unichromosomal asexual nematode.</title>
        <authorList>
            <person name="Fradin H."/>
            <person name="Zegar C."/>
            <person name="Gutwein M."/>
            <person name="Lucas J."/>
            <person name="Kovtun M."/>
            <person name="Corcoran D."/>
            <person name="Baugh L.R."/>
            <person name="Kiontke K."/>
            <person name="Gunsalus K."/>
            <person name="Fitch D.H."/>
            <person name="Piano F."/>
        </authorList>
    </citation>
    <scope>NUCLEOTIDE SEQUENCE [LARGE SCALE GENOMIC DNA]</scope>
    <source>
        <strain evidence="7">PF1309</strain>
    </source>
</reference>
<dbReference type="GO" id="GO:0008270">
    <property type="term" value="F:zinc ion binding"/>
    <property type="evidence" value="ECO:0007669"/>
    <property type="project" value="UniProtKB-UniRule"/>
</dbReference>
<keyword evidence="3" id="KW-0175">Coiled coil</keyword>
<feature type="chain" id="PRO_5013308199" description="Peptidase M12A domain-containing protein" evidence="5">
    <location>
        <begin position="20"/>
        <end position="1531"/>
    </location>
</feature>
<sequence>MREYLNFLLIGLSISYVVSINRNEKIQNMEKVKMNKEVYKKVEQLHYGWYIQAVSSLLGAIGKKEYMKMDRNTRKAFIACLDSIDKEHDLQKGAECLVKAFDGKLIDSFPHALHDPKYSIFNSNRLSGKWLKLKQRKKKSKRISKVKITTKKSRRKSKNQDDEEVFEEIGNQKKPEQNSSKSYSLESITSEKCQHCNNNNKNRSKTHNVNDSSKLFKKVRQSTVQKNYQESAMATKDFSEDEDEKETISLAKETERRDRFPYKIITRKTAPNLKHERKSPIQGFTKMLRTMIYPNEKSSTSLKMSYKKLQKLQDKVTESRRERQFKHRMLDMVLGKDNPYRKSKSFTERFQDLVPDGMVDKNVYGLVNTVSRHTKDINANLLSPRFFPLLPDKYTSKKHLLSPDLFPFYKDDTGRGVLPLPDVLEKSGMNEKDRDSVLELVMDVTGVNNLVDDAMGLIDGLRKTGLDKDLLNMNSLIDTTFTTIKSQFNPDQKLDFENSKFTFMTPKQIELLYGENGIMNTSLAKLPFDLDIYRNFSDVERHESLKSTVRHIARGDYASLTRNEDSHARVKRVIIDIGDPVFYRIALLHPTILAPFAFNPGINTLSVLGPLILSPNIFSPSVLSPLLVGDPLIFSPYVLGPNILSAAVFNAYVFSPYVLSPNIATEENDKAKQTRIARQSGRGPGGRENGNGNGQGPAQGAKPRTSQQMISAAARRRTQKQNPQQARNKKPGKKPPPPQQRSLSPKPGPKNGPKGQRAAGKGRNAKRKPPAKPGNHNRPGAGPGAKKQTPQQIRQAQREARQQALQRRRQHKARAMKKRKWAMNVIKQLKAFSKMKAEKKRPNRQHWRRVAVQYCKRYPGQALCRGGKIPWFRDVDKMIEGVDRRNIKKILPRVPRRQIKHPLANVKKELAEKAREARKRAQAQVADKDAVAKIKSICRGRNCRKQPEKALQKKENILSKLVDFEKRFQKRSRLPKKPAAAAAGAGAAASGAALAADVGSDTDDDDDEDDEAVEDLSNKVQLRLDRTLQVKQALLEKAGLTEDVEAEDDGVLEGDLMITEEQANILLNELGQADEGADAVKLTDTSESDSDLTDSEDNGDVSETSDNENTSTLAPQRTLEAGETTVASDAFQHPEAPPIPPPPGSSGSRKKRSAIFFEDSSFAVSRWNQYSPIPFYMDESLDDVDRNDVRSGLLEIQQRTCIRFQELSSPISGNYIHYLKVENAAYCGLSYIGKVNPANPIYLSFSCPNFRGVVIHETMHALGVAHQHQRTDRDNVNPGTNQAVLGQRKQMSARDVEILKKMYCMPSCTDTNVYCGVWALQGLCTSSSNGACNFDKKKPMNTIWILLLISVIIVFASSQTTTNSPQPMDQPTETKSKKQKETLLRSLTRFETPFHNEFNFYRGVRLKNDNVSDRVQRRLNKTLEVKKELLKKAGISNTTEAEDDGAIEGDILLTEERADELLNLLNQTDQSIPEVPKLKSNVDNSIFSNEDLQEQCESDGEEDEDKIPSQNIQSTTDGTINDIGTKSEFTG</sequence>
<feature type="region of interest" description="Disordered" evidence="4">
    <location>
        <begin position="994"/>
        <end position="1016"/>
    </location>
</feature>
<proteinExistence type="predicted"/>
<feature type="active site" evidence="2">
    <location>
        <position position="1257"/>
    </location>
</feature>
<evidence type="ECO:0000259" key="6">
    <source>
        <dbReference type="PROSITE" id="PS51864"/>
    </source>
</evidence>
<evidence type="ECO:0000313" key="8">
    <source>
        <dbReference type="Proteomes" id="UP000218231"/>
    </source>
</evidence>
<evidence type="ECO:0000256" key="4">
    <source>
        <dbReference type="SAM" id="MobiDB-lite"/>
    </source>
</evidence>
<feature type="region of interest" description="Disordered" evidence="4">
    <location>
        <begin position="667"/>
        <end position="819"/>
    </location>
</feature>
<feature type="compositionally biased region" description="Acidic residues" evidence="4">
    <location>
        <begin position="1492"/>
        <end position="1505"/>
    </location>
</feature>